<evidence type="ECO:0000313" key="5">
    <source>
        <dbReference type="EMBL" id="RNL80752.1"/>
    </source>
</evidence>
<evidence type="ECO:0000256" key="2">
    <source>
        <dbReference type="ARBA" id="ARBA00023125"/>
    </source>
</evidence>
<dbReference type="InterPro" id="IPR050204">
    <property type="entry name" value="AraC_XylS_family_regulators"/>
</dbReference>
<accession>A0A3N0DYR6</accession>
<dbReference type="InterPro" id="IPR009057">
    <property type="entry name" value="Homeodomain-like_sf"/>
</dbReference>
<keyword evidence="6" id="KW-1185">Reference proteome</keyword>
<dbReference type="PANTHER" id="PTHR46796">
    <property type="entry name" value="HTH-TYPE TRANSCRIPTIONAL ACTIVATOR RHAS-RELATED"/>
    <property type="match status" value="1"/>
</dbReference>
<dbReference type="PRINTS" id="PR00032">
    <property type="entry name" value="HTHARAC"/>
</dbReference>
<gene>
    <name evidence="5" type="ORF">EFW17_22280</name>
</gene>
<evidence type="ECO:0000256" key="1">
    <source>
        <dbReference type="ARBA" id="ARBA00023015"/>
    </source>
</evidence>
<dbReference type="SUPFAM" id="SSF46689">
    <property type="entry name" value="Homeodomain-like"/>
    <property type="match status" value="1"/>
</dbReference>
<dbReference type="InterPro" id="IPR018060">
    <property type="entry name" value="HTH_AraC"/>
</dbReference>
<dbReference type="EMBL" id="RJMB01000034">
    <property type="protein sequence ID" value="RNL80752.1"/>
    <property type="molecule type" value="Genomic_DNA"/>
</dbReference>
<dbReference type="Proteomes" id="UP000269198">
    <property type="component" value="Unassembled WGS sequence"/>
</dbReference>
<dbReference type="InterPro" id="IPR020449">
    <property type="entry name" value="Tscrpt_reg_AraC-type_HTH"/>
</dbReference>
<dbReference type="Pfam" id="PF14525">
    <property type="entry name" value="AraC_binding_2"/>
    <property type="match status" value="1"/>
</dbReference>
<dbReference type="Gene3D" id="1.10.10.60">
    <property type="entry name" value="Homeodomain-like"/>
    <property type="match status" value="1"/>
</dbReference>
<reference evidence="5 6" key="1">
    <citation type="submission" date="2018-11" db="EMBL/GenBank/DDBJ databases">
        <title>The genome draft of YIM 96095.</title>
        <authorList>
            <person name="Tang S.-K."/>
            <person name="Chunyu W.-X."/>
            <person name="Feng Y.-Z."/>
        </authorList>
    </citation>
    <scope>NUCLEOTIDE SEQUENCE [LARGE SCALE GENOMIC DNA]</scope>
    <source>
        <strain evidence="5 6">YIM 96095</strain>
    </source>
</reference>
<dbReference type="PROSITE" id="PS01124">
    <property type="entry name" value="HTH_ARAC_FAMILY_2"/>
    <property type="match status" value="1"/>
</dbReference>
<organism evidence="5 6">
    <name type="scientific">Halostreptopolyspora alba</name>
    <dbReference type="NCBI Taxonomy" id="2487137"/>
    <lineage>
        <taxon>Bacteria</taxon>
        <taxon>Bacillati</taxon>
        <taxon>Actinomycetota</taxon>
        <taxon>Actinomycetes</taxon>
        <taxon>Streptosporangiales</taxon>
        <taxon>Nocardiopsidaceae</taxon>
        <taxon>Halostreptopolyspora</taxon>
    </lineage>
</organism>
<evidence type="ECO:0000313" key="6">
    <source>
        <dbReference type="Proteomes" id="UP000269198"/>
    </source>
</evidence>
<protein>
    <submittedName>
        <fullName evidence="5">Helix-turn-helix domain-containing protein</fullName>
    </submittedName>
</protein>
<name>A0A3N0DYR6_9ACTN</name>
<dbReference type="OrthoDB" id="9799345at2"/>
<proteinExistence type="predicted"/>
<keyword evidence="3" id="KW-0804">Transcription</keyword>
<dbReference type="AlphaFoldDB" id="A0A3N0DYR6"/>
<evidence type="ECO:0000259" key="4">
    <source>
        <dbReference type="PROSITE" id="PS01124"/>
    </source>
</evidence>
<keyword evidence="1" id="KW-0805">Transcription regulation</keyword>
<dbReference type="GO" id="GO:0003700">
    <property type="term" value="F:DNA-binding transcription factor activity"/>
    <property type="evidence" value="ECO:0007669"/>
    <property type="project" value="InterPro"/>
</dbReference>
<feature type="domain" description="HTH araC/xylS-type" evidence="4">
    <location>
        <begin position="215"/>
        <end position="316"/>
    </location>
</feature>
<comment type="caution">
    <text evidence="5">The sequence shown here is derived from an EMBL/GenBank/DDBJ whole genome shotgun (WGS) entry which is preliminary data.</text>
</comment>
<dbReference type="GO" id="GO:0043565">
    <property type="term" value="F:sequence-specific DNA binding"/>
    <property type="evidence" value="ECO:0007669"/>
    <property type="project" value="InterPro"/>
</dbReference>
<evidence type="ECO:0000256" key="3">
    <source>
        <dbReference type="ARBA" id="ARBA00023163"/>
    </source>
</evidence>
<dbReference type="InterPro" id="IPR035418">
    <property type="entry name" value="AraC-bd_2"/>
</dbReference>
<dbReference type="PANTHER" id="PTHR46796:SF6">
    <property type="entry name" value="ARAC SUBFAMILY"/>
    <property type="match status" value="1"/>
</dbReference>
<dbReference type="RefSeq" id="WP_123203404.1">
    <property type="nucleotide sequence ID" value="NZ_RJMB01000034.1"/>
</dbReference>
<dbReference type="Pfam" id="PF12833">
    <property type="entry name" value="HTH_18"/>
    <property type="match status" value="1"/>
</dbReference>
<dbReference type="SMART" id="SM00342">
    <property type="entry name" value="HTH_ARAC"/>
    <property type="match status" value="1"/>
</dbReference>
<keyword evidence="2" id="KW-0238">DNA-binding</keyword>
<sequence>MPTSFDTATLPVRERFDAYQQAISSTFVPLVARPPAEEQTFYASITSNKVGQIQLSEVAGVPHAVTRSRRVVGNAPAEYYKIGLQISGTGVVRQDTRAAELGPGDFAVYDTTRCYELEFRTDYRMLVVMIPRPLLPVPLGQMARLSARTISGDSGVGAVVFPFLIGLRQVLDATDATVGTHLGDAVLDVLAAAFSAELANGAARTPTTRHNILLSDIRFFIDQHLSDPNLSPASIAAAHHISESYLQKLFATTGVGVSGWIRQRRLERCRRDLAAAHNSHKPVSAIGTRWGLSDPSHFSRLFKSAFGLTPGEFRSRC</sequence>